<keyword evidence="9 11" id="KW-0482">Metalloprotease</keyword>
<dbReference type="SUPFAM" id="SSF50156">
    <property type="entry name" value="PDZ domain-like"/>
    <property type="match status" value="1"/>
</dbReference>
<sequence length="418" mass="46057">MNTLLAFIAIFSVLVFVHEWGHLYFAKKAGILCYEFAIGMGPKLFAFERNDTIYTIRLLPIGGYVRMAGEEPEQPTIRPGYEIGLVLDEKDTVKELIVNNKSKHPEAQVVQVERIDLVHDLFVETIDEDTGELVRYPIDEKAFIVQDEVAQIIAPWKRQFGSKPLPKRAMAIFAGPLMNFILGFVILLGLSLYQGVTLSSEIVINGENSPAEAAGLQDGDVITAVNGVEVDSWKEMTTEVKKYPGEEVSIDYERNGEALQTNATLSQVEVMPDEYEGFLGVSGVPEFSLLGSLQYAGNEFINMATSIFDTLGLIFTGQFSLDYISGPVGIYDITDQAVSLGIQTVIFFAALLSINLGVINLMPIPALDGGRLMFLAYEGIRGKPVSPEKEGAIQFIGFALVMLLMIVVTWNDISKLFS</sequence>
<reference evidence="12 13" key="1">
    <citation type="submission" date="2017-07" db="EMBL/GenBank/DDBJ databases">
        <title>Isolation and whole genome analysis of endospore-forming bacteria from heroin.</title>
        <authorList>
            <person name="Kalinowski J."/>
            <person name="Ahrens B."/>
            <person name="Al-Dilaimi A."/>
            <person name="Winkler A."/>
            <person name="Wibberg D."/>
            <person name="Schleenbecker U."/>
            <person name="Ruckert C."/>
            <person name="Wolfel R."/>
            <person name="Grass G."/>
        </authorList>
    </citation>
    <scope>NUCLEOTIDE SEQUENCE [LARGE SCALE GENOMIC DNA]</scope>
    <source>
        <strain evidence="12 13">7539</strain>
    </source>
</reference>
<dbReference type="NCBIfam" id="TIGR00054">
    <property type="entry name" value="RIP metalloprotease RseP"/>
    <property type="match status" value="1"/>
</dbReference>
<name>A0A268P381_SHOCL</name>
<dbReference type="InterPro" id="IPR036034">
    <property type="entry name" value="PDZ_sf"/>
</dbReference>
<dbReference type="Pfam" id="PF17820">
    <property type="entry name" value="PDZ_6"/>
    <property type="match status" value="1"/>
</dbReference>
<keyword evidence="6 11" id="KW-0378">Hydrolase</keyword>
<evidence type="ECO:0000256" key="1">
    <source>
        <dbReference type="ARBA" id="ARBA00001947"/>
    </source>
</evidence>
<dbReference type="CDD" id="cd23081">
    <property type="entry name" value="cpPDZ_EcRseP-like"/>
    <property type="match status" value="1"/>
</dbReference>
<comment type="subcellular location">
    <subcellularLocation>
        <location evidence="2">Membrane</location>
        <topology evidence="2">Multi-pass membrane protein</topology>
    </subcellularLocation>
</comment>
<evidence type="ECO:0000256" key="9">
    <source>
        <dbReference type="ARBA" id="ARBA00023049"/>
    </source>
</evidence>
<dbReference type="SMART" id="SM00228">
    <property type="entry name" value="PDZ"/>
    <property type="match status" value="1"/>
</dbReference>
<comment type="similarity">
    <text evidence="3 11">Belongs to the peptidase M50B family.</text>
</comment>
<dbReference type="InterPro" id="IPR004387">
    <property type="entry name" value="Pept_M50_Zn"/>
</dbReference>
<evidence type="ECO:0000256" key="3">
    <source>
        <dbReference type="ARBA" id="ARBA00007931"/>
    </source>
</evidence>
<dbReference type="Pfam" id="PF02163">
    <property type="entry name" value="Peptidase_M50"/>
    <property type="match status" value="1"/>
</dbReference>
<keyword evidence="11" id="KW-0479">Metal-binding</keyword>
<evidence type="ECO:0000256" key="7">
    <source>
        <dbReference type="ARBA" id="ARBA00022833"/>
    </source>
</evidence>
<dbReference type="InterPro" id="IPR008915">
    <property type="entry name" value="Peptidase_M50"/>
</dbReference>
<comment type="cofactor">
    <cofactor evidence="1 11">
        <name>Zn(2+)</name>
        <dbReference type="ChEBI" id="CHEBI:29105"/>
    </cofactor>
</comment>
<keyword evidence="4 12" id="KW-0645">Protease</keyword>
<dbReference type="InterPro" id="IPR041489">
    <property type="entry name" value="PDZ_6"/>
</dbReference>
<organism evidence="12 13">
    <name type="scientific">Shouchella clausii</name>
    <name type="common">Alkalihalobacillus clausii</name>
    <dbReference type="NCBI Taxonomy" id="79880"/>
    <lineage>
        <taxon>Bacteria</taxon>
        <taxon>Bacillati</taxon>
        <taxon>Bacillota</taxon>
        <taxon>Bacilli</taxon>
        <taxon>Bacillales</taxon>
        <taxon>Bacillaceae</taxon>
        <taxon>Shouchella</taxon>
    </lineage>
</organism>
<evidence type="ECO:0000256" key="5">
    <source>
        <dbReference type="ARBA" id="ARBA00022692"/>
    </source>
</evidence>
<evidence type="ECO:0000313" key="13">
    <source>
        <dbReference type="Proteomes" id="UP000216207"/>
    </source>
</evidence>
<evidence type="ECO:0000256" key="6">
    <source>
        <dbReference type="ARBA" id="ARBA00022801"/>
    </source>
</evidence>
<keyword evidence="8 11" id="KW-1133">Transmembrane helix</keyword>
<dbReference type="OMA" id="EYGHFWA"/>
<dbReference type="GO" id="GO:0006508">
    <property type="term" value="P:proteolysis"/>
    <property type="evidence" value="ECO:0007669"/>
    <property type="project" value="UniProtKB-KW"/>
</dbReference>
<gene>
    <name evidence="12" type="primary">rseP</name>
    <name evidence="12" type="ORF">CHH72_03885</name>
</gene>
<evidence type="ECO:0000256" key="10">
    <source>
        <dbReference type="ARBA" id="ARBA00023136"/>
    </source>
</evidence>
<dbReference type="EMBL" id="NPCC01000005">
    <property type="protein sequence ID" value="PAE90131.1"/>
    <property type="molecule type" value="Genomic_DNA"/>
</dbReference>
<keyword evidence="7 11" id="KW-0862">Zinc</keyword>
<evidence type="ECO:0000313" key="12">
    <source>
        <dbReference type="EMBL" id="PAE90131.1"/>
    </source>
</evidence>
<protein>
    <recommendedName>
        <fullName evidence="11">Zinc metalloprotease</fullName>
        <ecNumber evidence="11">3.4.24.-</ecNumber>
    </recommendedName>
</protein>
<dbReference type="GO" id="GO:0016020">
    <property type="term" value="C:membrane"/>
    <property type="evidence" value="ECO:0007669"/>
    <property type="project" value="UniProtKB-SubCell"/>
</dbReference>
<accession>A0A268P381</accession>
<evidence type="ECO:0000256" key="2">
    <source>
        <dbReference type="ARBA" id="ARBA00004141"/>
    </source>
</evidence>
<dbReference type="GO" id="GO:0046872">
    <property type="term" value="F:metal ion binding"/>
    <property type="evidence" value="ECO:0007669"/>
    <property type="project" value="UniProtKB-KW"/>
</dbReference>
<dbReference type="PROSITE" id="PS50106">
    <property type="entry name" value="PDZ"/>
    <property type="match status" value="1"/>
</dbReference>
<feature type="transmembrane region" description="Helical" evidence="11">
    <location>
        <begin position="391"/>
        <end position="410"/>
    </location>
</feature>
<evidence type="ECO:0000256" key="8">
    <source>
        <dbReference type="ARBA" id="ARBA00022989"/>
    </source>
</evidence>
<feature type="transmembrane region" description="Helical" evidence="11">
    <location>
        <begin position="169"/>
        <end position="193"/>
    </location>
</feature>
<comment type="caution">
    <text evidence="12">The sequence shown here is derived from an EMBL/GenBank/DDBJ whole genome shotgun (WGS) entry which is preliminary data.</text>
</comment>
<dbReference type="CDD" id="cd06163">
    <property type="entry name" value="S2P-M50_PDZ_RseP-like"/>
    <property type="match status" value="1"/>
</dbReference>
<evidence type="ECO:0000256" key="11">
    <source>
        <dbReference type="RuleBase" id="RU362031"/>
    </source>
</evidence>
<dbReference type="RefSeq" id="WP_011247078.1">
    <property type="nucleotide sequence ID" value="NZ_BOQQ01000003.1"/>
</dbReference>
<keyword evidence="10 11" id="KW-0472">Membrane</keyword>
<dbReference type="Gene3D" id="2.30.42.10">
    <property type="match status" value="1"/>
</dbReference>
<dbReference type="AlphaFoldDB" id="A0A268P381"/>
<dbReference type="InterPro" id="IPR001478">
    <property type="entry name" value="PDZ"/>
</dbReference>
<feature type="transmembrane region" description="Helical" evidence="11">
    <location>
        <begin position="345"/>
        <end position="364"/>
    </location>
</feature>
<dbReference type="PANTHER" id="PTHR42837:SF2">
    <property type="entry name" value="MEMBRANE METALLOPROTEASE ARASP2, CHLOROPLASTIC-RELATED"/>
    <property type="match status" value="1"/>
</dbReference>
<dbReference type="PANTHER" id="PTHR42837">
    <property type="entry name" value="REGULATOR OF SIGMA-E PROTEASE RSEP"/>
    <property type="match status" value="1"/>
</dbReference>
<keyword evidence="5 11" id="KW-0812">Transmembrane</keyword>
<dbReference type="EC" id="3.4.24.-" evidence="11"/>
<dbReference type="SMR" id="A0A268P381"/>
<dbReference type="Proteomes" id="UP000216207">
    <property type="component" value="Unassembled WGS sequence"/>
</dbReference>
<evidence type="ECO:0000256" key="4">
    <source>
        <dbReference type="ARBA" id="ARBA00022670"/>
    </source>
</evidence>
<dbReference type="GO" id="GO:0004222">
    <property type="term" value="F:metalloendopeptidase activity"/>
    <property type="evidence" value="ECO:0007669"/>
    <property type="project" value="InterPro"/>
</dbReference>
<proteinExistence type="inferred from homology"/>